<evidence type="ECO:0000313" key="2">
    <source>
        <dbReference type="Proteomes" id="UP001153332"/>
    </source>
</evidence>
<name>A0ACC2JWZ9_9PEZI</name>
<protein>
    <submittedName>
        <fullName evidence="1">Uncharacterized protein</fullName>
    </submittedName>
</protein>
<dbReference type="Proteomes" id="UP001153332">
    <property type="component" value="Unassembled WGS sequence"/>
</dbReference>
<keyword evidence="2" id="KW-1185">Reference proteome</keyword>
<reference evidence="1" key="1">
    <citation type="submission" date="2022-12" db="EMBL/GenBank/DDBJ databases">
        <title>Genome Sequence of Lasiodiplodia mahajangana.</title>
        <authorList>
            <person name="Buettner E."/>
        </authorList>
    </citation>
    <scope>NUCLEOTIDE SEQUENCE</scope>
    <source>
        <strain evidence="1">VT137</strain>
    </source>
</reference>
<sequence length="518" mass="59032">MLYLLLGCAFAFALFNVLLIIYRSTLHPLSKFPGPKLATCSYLYEFWFDIVQNGRYTHEIARLHKIYGPIIRINPDELHCDDASFVDEVYASGKRKRNKPQHFLAGFPGNAHLGVTLTGDHDLHRLRRGSINKFFSRSQVTQLEHLVKHNAEKLCNKIISSRDGHPFDLWNLYSCFTADVITEYCFGESSGFLDRPPWEPNYRSSVNALFRPAHLFRHFPWLKYPADLIPLCVLRWISQDLELLARDFSVTIPQRIRLAKATTTSLLKSQRPTIFSSLLTSDLPDSEKSIKRLTGEATAIMVAGTETVALTLSLYTFYLLSNPTVYKSVRNELLSIVPESSTFPSWHTLEKQPYLTAVLLETLRLGNNVPGRSPRTATEEDLIYRGSWLPEGTSRPVSVCHVIPRGYAIGMSPYILHTNDTLFPNPHEFDPSRWLQDGNINRELERHLFSFSKGSRMCVGIQLAWCELYIGAAMLTLRVFPFVKLYKTSLVDVQYDHDEVIAKPSAESKGIRISMVAQ</sequence>
<accession>A0ACC2JWZ9</accession>
<comment type="caution">
    <text evidence="1">The sequence shown here is derived from an EMBL/GenBank/DDBJ whole genome shotgun (WGS) entry which is preliminary data.</text>
</comment>
<organism evidence="1 2">
    <name type="scientific">Lasiodiplodia mahajangana</name>
    <dbReference type="NCBI Taxonomy" id="1108764"/>
    <lineage>
        <taxon>Eukaryota</taxon>
        <taxon>Fungi</taxon>
        <taxon>Dikarya</taxon>
        <taxon>Ascomycota</taxon>
        <taxon>Pezizomycotina</taxon>
        <taxon>Dothideomycetes</taxon>
        <taxon>Dothideomycetes incertae sedis</taxon>
        <taxon>Botryosphaeriales</taxon>
        <taxon>Botryosphaeriaceae</taxon>
        <taxon>Lasiodiplodia</taxon>
    </lineage>
</organism>
<proteinExistence type="predicted"/>
<evidence type="ECO:0000313" key="1">
    <source>
        <dbReference type="EMBL" id="KAJ8131833.1"/>
    </source>
</evidence>
<gene>
    <name evidence="1" type="ORF">O1611_g1790</name>
</gene>
<dbReference type="EMBL" id="JAPUUL010000220">
    <property type="protein sequence ID" value="KAJ8131833.1"/>
    <property type="molecule type" value="Genomic_DNA"/>
</dbReference>